<dbReference type="PROSITE" id="PS50240">
    <property type="entry name" value="TRYPSIN_DOM"/>
    <property type="match status" value="1"/>
</dbReference>
<keyword evidence="2" id="KW-0964">Secreted</keyword>
<dbReference type="InterPro" id="IPR051487">
    <property type="entry name" value="Ser/Thr_Proteases_Immune/Dev"/>
</dbReference>
<dbReference type="InterPro" id="IPR001254">
    <property type="entry name" value="Trypsin_dom"/>
</dbReference>
<keyword evidence="3" id="KW-0399">Innate immunity</keyword>
<sequence length="388" mass="42927">QLVKVAAATIVIIHPSKLHQLAGFRLVQVQVIMASKSLTSGYGLLLGTLALLATLEMAKSEHYETLAVPTSGSGNSAFTEPVKRYRKRSISEPEDSTSIPPYEERECGHRNINGIIPDSAHHEHDEAEYGEFPWTAAIYRRTDKLQLEYLCVGTLIEVAAVLTTASCIQKHRANKHRVEVHLGEWDMSHEDEPIAPIERGVVAVHVHPQYAATTKANDIAIIILIDTVELTHTVGVACLPDASVNFNSFVAVGWGAVPKYTDATELSQTVLKKENLPAIDRKTCQQKLRSMISPRYTLHNSSICAECSSPDSSSYRSDAGSPYMASIPGTEERYYVVGLSSWGFTCSRSDMPTVLTAVSHHRQWIDHVVHKADLSPLVYTYYVQEEDE</sequence>
<evidence type="ECO:0000256" key="6">
    <source>
        <dbReference type="ARBA" id="ARBA00023157"/>
    </source>
</evidence>
<keyword evidence="5" id="KW-0391">Immunity</keyword>
<name>A0A182FVX4_ANOAL</name>
<dbReference type="GO" id="GO:0006508">
    <property type="term" value="P:proteolysis"/>
    <property type="evidence" value="ECO:0007669"/>
    <property type="project" value="InterPro"/>
</dbReference>
<dbReference type="Gene3D" id="2.40.10.10">
    <property type="entry name" value="Trypsin-like serine proteases"/>
    <property type="match status" value="2"/>
</dbReference>
<dbReference type="GO" id="GO:0005576">
    <property type="term" value="C:extracellular region"/>
    <property type="evidence" value="ECO:0007669"/>
    <property type="project" value="UniProtKB-SubCell"/>
</dbReference>
<dbReference type="GO" id="GO:0045087">
    <property type="term" value="P:innate immune response"/>
    <property type="evidence" value="ECO:0007669"/>
    <property type="project" value="UniProtKB-KW"/>
</dbReference>
<keyword evidence="6" id="KW-1015">Disulfide bond</keyword>
<dbReference type="SUPFAM" id="SSF50494">
    <property type="entry name" value="Trypsin-like serine proteases"/>
    <property type="match status" value="1"/>
</dbReference>
<comment type="similarity">
    <text evidence="8">Belongs to the peptidase S1 family. CLIP subfamily.</text>
</comment>
<dbReference type="InterPro" id="IPR043504">
    <property type="entry name" value="Peptidase_S1_PA_chymotrypsin"/>
</dbReference>
<dbReference type="Proteomes" id="UP000069272">
    <property type="component" value="Chromosome 3R"/>
</dbReference>
<dbReference type="InterPro" id="IPR009003">
    <property type="entry name" value="Peptidase_S1_PA"/>
</dbReference>
<comment type="subcellular location">
    <subcellularLocation>
        <location evidence="1">Secreted</location>
    </subcellularLocation>
</comment>
<keyword evidence="4" id="KW-0732">Signal</keyword>
<proteinExistence type="inferred from homology"/>
<dbReference type="EnsemblMetazoa" id="AALB010709-RA">
    <property type="protein sequence ID" value="AALB010709-PA"/>
    <property type="gene ID" value="AALB010709"/>
</dbReference>
<evidence type="ECO:0000256" key="3">
    <source>
        <dbReference type="ARBA" id="ARBA00022588"/>
    </source>
</evidence>
<keyword evidence="10" id="KW-1185">Reference proteome</keyword>
<dbReference type="VEuPathDB" id="VectorBase:AALB20_035520"/>
<dbReference type="Pfam" id="PF00089">
    <property type="entry name" value="Trypsin"/>
    <property type="match status" value="1"/>
</dbReference>
<dbReference type="AlphaFoldDB" id="A0A182FVX4"/>
<accession>A0A182FVX4</accession>
<dbReference type="SMART" id="SM00020">
    <property type="entry name" value="Tryp_SPc"/>
    <property type="match status" value="1"/>
</dbReference>
<organism evidence="9 10">
    <name type="scientific">Anopheles albimanus</name>
    <name type="common">New world malaria mosquito</name>
    <dbReference type="NCBI Taxonomy" id="7167"/>
    <lineage>
        <taxon>Eukaryota</taxon>
        <taxon>Metazoa</taxon>
        <taxon>Ecdysozoa</taxon>
        <taxon>Arthropoda</taxon>
        <taxon>Hexapoda</taxon>
        <taxon>Insecta</taxon>
        <taxon>Pterygota</taxon>
        <taxon>Neoptera</taxon>
        <taxon>Endopterygota</taxon>
        <taxon>Diptera</taxon>
        <taxon>Nematocera</taxon>
        <taxon>Culicoidea</taxon>
        <taxon>Culicidae</taxon>
        <taxon>Anophelinae</taxon>
        <taxon>Anopheles</taxon>
    </lineage>
</organism>
<dbReference type="CDD" id="cd00190">
    <property type="entry name" value="Tryp_SPc"/>
    <property type="match status" value="1"/>
</dbReference>
<evidence type="ECO:0000256" key="5">
    <source>
        <dbReference type="ARBA" id="ARBA00022859"/>
    </source>
</evidence>
<dbReference type="STRING" id="7167.A0A182FVX4"/>
<evidence type="ECO:0000256" key="2">
    <source>
        <dbReference type="ARBA" id="ARBA00022525"/>
    </source>
</evidence>
<evidence type="ECO:0000256" key="4">
    <source>
        <dbReference type="ARBA" id="ARBA00022729"/>
    </source>
</evidence>
<evidence type="ECO:0000256" key="8">
    <source>
        <dbReference type="ARBA" id="ARBA00024195"/>
    </source>
</evidence>
<evidence type="ECO:0000313" key="10">
    <source>
        <dbReference type="Proteomes" id="UP000069272"/>
    </source>
</evidence>
<evidence type="ECO:0000313" key="9">
    <source>
        <dbReference type="EnsemblMetazoa" id="AALB010709-PA"/>
    </source>
</evidence>
<evidence type="ECO:0000256" key="1">
    <source>
        <dbReference type="ARBA" id="ARBA00004613"/>
    </source>
</evidence>
<evidence type="ECO:0000256" key="7">
    <source>
        <dbReference type="ARBA" id="ARBA00023180"/>
    </source>
</evidence>
<dbReference type="VEuPathDB" id="VectorBase:AALB010709"/>
<protein>
    <submittedName>
        <fullName evidence="9">Uncharacterized protein</fullName>
    </submittedName>
</protein>
<dbReference type="PANTHER" id="PTHR24256">
    <property type="entry name" value="TRYPTASE-RELATED"/>
    <property type="match status" value="1"/>
</dbReference>
<dbReference type="GO" id="GO:0004252">
    <property type="term" value="F:serine-type endopeptidase activity"/>
    <property type="evidence" value="ECO:0007669"/>
    <property type="project" value="InterPro"/>
</dbReference>
<keyword evidence="7" id="KW-0325">Glycoprotein</keyword>
<reference evidence="9 10" key="1">
    <citation type="journal article" date="2017" name="G3 (Bethesda)">
        <title>The Physical Genome Mapping of Anopheles albimanus Corrected Scaffold Misassemblies and Identified Interarm Rearrangements in Genus Anopheles.</title>
        <authorList>
            <person name="Artemov G.N."/>
            <person name="Peery A.N."/>
            <person name="Jiang X."/>
            <person name="Tu Z."/>
            <person name="Stegniy V.N."/>
            <person name="Sharakhova M.V."/>
            <person name="Sharakhov I.V."/>
        </authorList>
    </citation>
    <scope>NUCLEOTIDE SEQUENCE [LARGE SCALE GENOMIC DNA]</scope>
    <source>
        <strain evidence="9 10">ALBI9_A</strain>
    </source>
</reference>
<reference evidence="9" key="2">
    <citation type="submission" date="2022-08" db="UniProtKB">
        <authorList>
            <consortium name="EnsemblMetazoa"/>
        </authorList>
    </citation>
    <scope>IDENTIFICATION</scope>
    <source>
        <strain evidence="9">STECLA/ALBI9_A</strain>
    </source>
</reference>